<comment type="caution">
    <text evidence="1">The sequence shown here is derived from an EMBL/GenBank/DDBJ whole genome shotgun (WGS) entry which is preliminary data.</text>
</comment>
<dbReference type="Pfam" id="PF15580">
    <property type="entry name" value="Imm53"/>
    <property type="match status" value="1"/>
</dbReference>
<evidence type="ECO:0000313" key="1">
    <source>
        <dbReference type="EMBL" id="KFN41874.1"/>
    </source>
</evidence>
<evidence type="ECO:0000313" key="2">
    <source>
        <dbReference type="Proteomes" id="UP000029385"/>
    </source>
</evidence>
<dbReference type="Proteomes" id="UP000029385">
    <property type="component" value="Unassembled WGS sequence"/>
</dbReference>
<organism evidence="1 2">
    <name type="scientific">Arenimonas oryziterrae DSM 21050 = YC6267</name>
    <dbReference type="NCBI Taxonomy" id="1121015"/>
    <lineage>
        <taxon>Bacteria</taxon>
        <taxon>Pseudomonadati</taxon>
        <taxon>Pseudomonadota</taxon>
        <taxon>Gammaproteobacteria</taxon>
        <taxon>Lysobacterales</taxon>
        <taxon>Lysobacteraceae</taxon>
        <taxon>Arenimonas</taxon>
    </lineage>
</organism>
<dbReference type="STRING" id="1121015.GCA_000420545_02907"/>
<keyword evidence="2" id="KW-1185">Reference proteome</keyword>
<gene>
    <name evidence="1" type="ORF">N789_14730</name>
</gene>
<dbReference type="InterPro" id="IPR028228">
    <property type="entry name" value="Imm53"/>
</dbReference>
<accession>A0A091ASA8</accession>
<protein>
    <submittedName>
        <fullName evidence="1">Uncharacterized protein</fullName>
    </submittedName>
</protein>
<dbReference type="eggNOG" id="ENOG503307X">
    <property type="taxonomic scope" value="Bacteria"/>
</dbReference>
<name>A0A091ASA8_9GAMM</name>
<reference evidence="1 2" key="1">
    <citation type="submission" date="2013-09" db="EMBL/GenBank/DDBJ databases">
        <title>Genome sequencing of Arenimonas oryziterrae.</title>
        <authorList>
            <person name="Chen F."/>
            <person name="Wang G."/>
        </authorList>
    </citation>
    <scope>NUCLEOTIDE SEQUENCE [LARGE SCALE GENOMIC DNA]</scope>
    <source>
        <strain evidence="1 2">YC6267</strain>
    </source>
</reference>
<dbReference type="EMBL" id="AVCI01000019">
    <property type="protein sequence ID" value="KFN41874.1"/>
    <property type="molecule type" value="Genomic_DNA"/>
</dbReference>
<sequence>MSVLRDFQAWYLAQCNGNWEHSYGATISTLDNPGWSVVINLADTALADKEFSETSYGLATPPQLKVDASGRVLLDDTSFSSFVERNEDPNWLVCSVKDRRFEGYGGPQKLEDILTIFLDWAAGTRTGTGSCDAPN</sequence>
<dbReference type="RefSeq" id="WP_022970495.1">
    <property type="nucleotide sequence ID" value="NZ_ATVD01000011.1"/>
</dbReference>
<proteinExistence type="predicted"/>
<dbReference type="OrthoDB" id="3533713at2"/>
<dbReference type="AlphaFoldDB" id="A0A091ASA8"/>